<comment type="caution">
    <text evidence="2">The sequence shown here is derived from an EMBL/GenBank/DDBJ whole genome shotgun (WGS) entry which is preliminary data.</text>
</comment>
<dbReference type="AlphaFoldDB" id="A0A7K0CYM9"/>
<reference evidence="2 3" key="1">
    <citation type="submission" date="2019-10" db="EMBL/GenBank/DDBJ databases">
        <title>Nocardia macrotermitis sp. nov. and Nocardia aurantia sp. nov., isolated from the gut of fungus growing-termite Macrotermes natalensis.</title>
        <authorList>
            <person name="Benndorf R."/>
            <person name="Schwitalla J."/>
            <person name="Martin K."/>
            <person name="De Beer W."/>
            <person name="Kaster A.-K."/>
            <person name="Vollmers J."/>
            <person name="Poulsen M."/>
            <person name="Beemelmanns C."/>
        </authorList>
    </citation>
    <scope>NUCLEOTIDE SEQUENCE [LARGE SCALE GENOMIC DNA]</scope>
    <source>
        <strain evidence="2 3">RB20</strain>
    </source>
</reference>
<name>A0A7K0CYM9_9NOCA</name>
<gene>
    <name evidence="2" type="ORF">NRB20_16070</name>
</gene>
<accession>A0A7K0CYM9</accession>
<dbReference type="EMBL" id="WEGK01000003">
    <property type="protein sequence ID" value="MQY18528.1"/>
    <property type="molecule type" value="Genomic_DNA"/>
</dbReference>
<evidence type="ECO:0008006" key="4">
    <source>
        <dbReference type="Google" id="ProtNLM"/>
    </source>
</evidence>
<protein>
    <recommendedName>
        <fullName evidence="4">VWFA domain-containing protein</fullName>
    </recommendedName>
</protein>
<dbReference type="Proteomes" id="UP000438448">
    <property type="component" value="Unassembled WGS sequence"/>
</dbReference>
<evidence type="ECO:0000256" key="1">
    <source>
        <dbReference type="SAM" id="MobiDB-lite"/>
    </source>
</evidence>
<evidence type="ECO:0000313" key="2">
    <source>
        <dbReference type="EMBL" id="MQY18528.1"/>
    </source>
</evidence>
<proteinExistence type="predicted"/>
<dbReference type="SUPFAM" id="SSF53300">
    <property type="entry name" value="vWA-like"/>
    <property type="match status" value="1"/>
</dbReference>
<organism evidence="2 3">
    <name type="scientific">Nocardia macrotermitis</name>
    <dbReference type="NCBI Taxonomy" id="2585198"/>
    <lineage>
        <taxon>Bacteria</taxon>
        <taxon>Bacillati</taxon>
        <taxon>Actinomycetota</taxon>
        <taxon>Actinomycetes</taxon>
        <taxon>Mycobacteriales</taxon>
        <taxon>Nocardiaceae</taxon>
        <taxon>Nocardia</taxon>
    </lineage>
</organism>
<feature type="compositionally biased region" description="Acidic residues" evidence="1">
    <location>
        <begin position="293"/>
        <end position="303"/>
    </location>
</feature>
<sequence length="303" mass="31921">MYSAEINRRQPALLLLAIDRSFSMAEPWAETGQSKAQALALAVNNLLGNAVLLCSRGDEQVHDYFEVGVLGYGAKVGGALYGTDESRLIVPVGHIAENPLRVDTVTRRVPDGAGGVISEQQYLPVWVDPVADGATPMVAAFTAIEPVVESWCAAHPSSFPPIVINVTDGMSTDGDPRDVVARIRKLATDDGPALIFNLHLSGVQGQQVRLPNSAAALSDPNAALLYELSSELPPAMLEAAAAMGYPVQSGARGFLYNADATTVIDFLDIGTRSVTPTGLAELTAGDSSHTEPLDPDDENDTNG</sequence>
<dbReference type="InterPro" id="IPR036465">
    <property type="entry name" value="vWFA_dom_sf"/>
</dbReference>
<evidence type="ECO:0000313" key="3">
    <source>
        <dbReference type="Proteomes" id="UP000438448"/>
    </source>
</evidence>
<keyword evidence="3" id="KW-1185">Reference proteome</keyword>
<dbReference type="Gene3D" id="3.40.50.410">
    <property type="entry name" value="von Willebrand factor, type A domain"/>
    <property type="match status" value="1"/>
</dbReference>
<feature type="region of interest" description="Disordered" evidence="1">
    <location>
        <begin position="281"/>
        <end position="303"/>
    </location>
</feature>
<dbReference type="OrthoDB" id="7605323at2"/>